<reference evidence="2" key="1">
    <citation type="submission" date="2021-11" db="EMBL/GenBank/DDBJ databases">
        <authorList>
            <consortium name="Genoscope - CEA"/>
            <person name="William W."/>
        </authorList>
    </citation>
    <scope>NUCLEOTIDE SEQUENCE</scope>
</reference>
<organism evidence="2 3">
    <name type="scientific">Pelagomonas calceolata</name>
    <dbReference type="NCBI Taxonomy" id="35677"/>
    <lineage>
        <taxon>Eukaryota</taxon>
        <taxon>Sar</taxon>
        <taxon>Stramenopiles</taxon>
        <taxon>Ochrophyta</taxon>
        <taxon>Pelagophyceae</taxon>
        <taxon>Pelagomonadales</taxon>
        <taxon>Pelagomonadaceae</taxon>
        <taxon>Pelagomonas</taxon>
    </lineage>
</organism>
<gene>
    <name evidence="2" type="ORF">PECAL_5P26020</name>
</gene>
<evidence type="ECO:0000256" key="1">
    <source>
        <dbReference type="SAM" id="MobiDB-lite"/>
    </source>
</evidence>
<feature type="compositionally biased region" description="Basic and acidic residues" evidence="1">
    <location>
        <begin position="160"/>
        <end position="175"/>
    </location>
</feature>
<dbReference type="InterPro" id="IPR011990">
    <property type="entry name" value="TPR-like_helical_dom_sf"/>
</dbReference>
<proteinExistence type="predicted"/>
<dbReference type="EMBL" id="CAKKNE010000005">
    <property type="protein sequence ID" value="CAH0378082.1"/>
    <property type="molecule type" value="Genomic_DNA"/>
</dbReference>
<accession>A0A8J2WRR1</accession>
<keyword evidence="3" id="KW-1185">Reference proteome</keyword>
<dbReference type="Proteomes" id="UP000789595">
    <property type="component" value="Unassembled WGS sequence"/>
</dbReference>
<evidence type="ECO:0000313" key="3">
    <source>
        <dbReference type="Proteomes" id="UP000789595"/>
    </source>
</evidence>
<feature type="region of interest" description="Disordered" evidence="1">
    <location>
        <begin position="150"/>
        <end position="175"/>
    </location>
</feature>
<comment type="caution">
    <text evidence="2">The sequence shown here is derived from an EMBL/GenBank/DDBJ whole genome shotgun (WGS) entry which is preliminary data.</text>
</comment>
<dbReference type="AlphaFoldDB" id="A0A8J2WRR1"/>
<protein>
    <submittedName>
        <fullName evidence="2">Uncharacterized protein</fullName>
    </submittedName>
</protein>
<name>A0A8J2WRR1_9STRA</name>
<evidence type="ECO:0000313" key="2">
    <source>
        <dbReference type="EMBL" id="CAH0378082.1"/>
    </source>
</evidence>
<feature type="non-terminal residue" evidence="2">
    <location>
        <position position="1"/>
    </location>
</feature>
<sequence>FADRSRTARAPSPWSTARYPEMGQLTLEANIANCLRKLGRVQECIARMRANFVASQSEFGSEDELTLIAATSLSLALLDAQDYAGCTQFIQENSLLDKVGRFLGPENATTMVLRRSQATALCLDEEASLDDVRRAVEILEDVSAISNRVLGPDYPTSQKAQEHLDAAREKLSHAE</sequence>
<dbReference type="Gene3D" id="1.25.40.10">
    <property type="entry name" value="Tetratricopeptide repeat domain"/>
    <property type="match status" value="1"/>
</dbReference>